<dbReference type="GeneID" id="17297977"/>
<keyword evidence="3" id="KW-1185">Reference proteome</keyword>
<evidence type="ECO:0000313" key="3">
    <source>
        <dbReference type="Proteomes" id="UP000011087"/>
    </source>
</evidence>
<gene>
    <name evidence="1" type="ORF">GUITHDRAFT_112621</name>
</gene>
<evidence type="ECO:0000313" key="2">
    <source>
        <dbReference type="EnsemblProtists" id="EKX41404"/>
    </source>
</evidence>
<reference evidence="3" key="2">
    <citation type="submission" date="2012-11" db="EMBL/GenBank/DDBJ databases">
        <authorList>
            <person name="Kuo A."/>
            <person name="Curtis B.A."/>
            <person name="Tanifuji G."/>
            <person name="Burki F."/>
            <person name="Gruber A."/>
            <person name="Irimia M."/>
            <person name="Maruyama S."/>
            <person name="Arias M.C."/>
            <person name="Ball S.G."/>
            <person name="Gile G.H."/>
            <person name="Hirakawa Y."/>
            <person name="Hopkins J.F."/>
            <person name="Rensing S.A."/>
            <person name="Schmutz J."/>
            <person name="Symeonidi A."/>
            <person name="Elias M."/>
            <person name="Eveleigh R.J."/>
            <person name="Herman E.K."/>
            <person name="Klute M.J."/>
            <person name="Nakayama T."/>
            <person name="Obornik M."/>
            <person name="Reyes-Prieto A."/>
            <person name="Armbrust E.V."/>
            <person name="Aves S.J."/>
            <person name="Beiko R.G."/>
            <person name="Coutinho P."/>
            <person name="Dacks J.B."/>
            <person name="Durnford D.G."/>
            <person name="Fast N.M."/>
            <person name="Green B.R."/>
            <person name="Grisdale C."/>
            <person name="Hempe F."/>
            <person name="Henrissat B."/>
            <person name="Hoppner M.P."/>
            <person name="Ishida K.-I."/>
            <person name="Kim E."/>
            <person name="Koreny L."/>
            <person name="Kroth P.G."/>
            <person name="Liu Y."/>
            <person name="Malik S.-B."/>
            <person name="Maier U.G."/>
            <person name="McRose D."/>
            <person name="Mock T."/>
            <person name="Neilson J.A."/>
            <person name="Onodera N.T."/>
            <person name="Poole A.M."/>
            <person name="Pritham E.J."/>
            <person name="Richards T.A."/>
            <person name="Rocap G."/>
            <person name="Roy S.W."/>
            <person name="Sarai C."/>
            <person name="Schaack S."/>
            <person name="Shirato S."/>
            <person name="Slamovits C.H."/>
            <person name="Spencer D.F."/>
            <person name="Suzuki S."/>
            <person name="Worden A.Z."/>
            <person name="Zauner S."/>
            <person name="Barry K."/>
            <person name="Bell C."/>
            <person name="Bharti A.K."/>
            <person name="Crow J.A."/>
            <person name="Grimwood J."/>
            <person name="Kramer R."/>
            <person name="Lindquist E."/>
            <person name="Lucas S."/>
            <person name="Salamov A."/>
            <person name="McFadden G.I."/>
            <person name="Lane C.E."/>
            <person name="Keeling P.J."/>
            <person name="Gray M.W."/>
            <person name="Grigoriev I.V."/>
            <person name="Archibald J.M."/>
        </authorList>
    </citation>
    <scope>NUCLEOTIDE SEQUENCE</scope>
    <source>
        <strain evidence="3">CCMP2712</strain>
    </source>
</reference>
<evidence type="ECO:0000313" key="1">
    <source>
        <dbReference type="EMBL" id="EKX41404.1"/>
    </source>
</evidence>
<proteinExistence type="predicted"/>
<organism evidence="1">
    <name type="scientific">Guillardia theta (strain CCMP2712)</name>
    <name type="common">Cryptophyte</name>
    <dbReference type="NCBI Taxonomy" id="905079"/>
    <lineage>
        <taxon>Eukaryota</taxon>
        <taxon>Cryptophyceae</taxon>
        <taxon>Pyrenomonadales</taxon>
        <taxon>Geminigeraceae</taxon>
        <taxon>Guillardia</taxon>
    </lineage>
</organism>
<protein>
    <submittedName>
        <fullName evidence="1 2">Uncharacterized protein</fullName>
    </submittedName>
</protein>
<dbReference type="AlphaFoldDB" id="L1IZS0"/>
<dbReference type="EnsemblProtists" id="EKX41404">
    <property type="protein sequence ID" value="EKX41404"/>
    <property type="gene ID" value="GUITHDRAFT_112621"/>
</dbReference>
<dbReference type="Proteomes" id="UP000011087">
    <property type="component" value="Unassembled WGS sequence"/>
</dbReference>
<dbReference type="KEGG" id="gtt:GUITHDRAFT_112621"/>
<dbReference type="EMBL" id="JH993024">
    <property type="protein sequence ID" value="EKX41404.1"/>
    <property type="molecule type" value="Genomic_DNA"/>
</dbReference>
<reference evidence="2" key="3">
    <citation type="submission" date="2016-03" db="UniProtKB">
        <authorList>
            <consortium name="EnsemblProtists"/>
        </authorList>
    </citation>
    <scope>IDENTIFICATION</scope>
</reference>
<reference evidence="1 3" key="1">
    <citation type="journal article" date="2012" name="Nature">
        <title>Algal genomes reveal evolutionary mosaicism and the fate of nucleomorphs.</title>
        <authorList>
            <consortium name="DOE Joint Genome Institute"/>
            <person name="Curtis B.A."/>
            <person name="Tanifuji G."/>
            <person name="Burki F."/>
            <person name="Gruber A."/>
            <person name="Irimia M."/>
            <person name="Maruyama S."/>
            <person name="Arias M.C."/>
            <person name="Ball S.G."/>
            <person name="Gile G.H."/>
            <person name="Hirakawa Y."/>
            <person name="Hopkins J.F."/>
            <person name="Kuo A."/>
            <person name="Rensing S.A."/>
            <person name="Schmutz J."/>
            <person name="Symeonidi A."/>
            <person name="Elias M."/>
            <person name="Eveleigh R.J."/>
            <person name="Herman E.K."/>
            <person name="Klute M.J."/>
            <person name="Nakayama T."/>
            <person name="Obornik M."/>
            <person name="Reyes-Prieto A."/>
            <person name="Armbrust E.V."/>
            <person name="Aves S.J."/>
            <person name="Beiko R.G."/>
            <person name="Coutinho P."/>
            <person name="Dacks J.B."/>
            <person name="Durnford D.G."/>
            <person name="Fast N.M."/>
            <person name="Green B.R."/>
            <person name="Grisdale C.J."/>
            <person name="Hempel F."/>
            <person name="Henrissat B."/>
            <person name="Hoppner M.P."/>
            <person name="Ishida K."/>
            <person name="Kim E."/>
            <person name="Koreny L."/>
            <person name="Kroth P.G."/>
            <person name="Liu Y."/>
            <person name="Malik S.B."/>
            <person name="Maier U.G."/>
            <person name="McRose D."/>
            <person name="Mock T."/>
            <person name="Neilson J.A."/>
            <person name="Onodera N.T."/>
            <person name="Poole A.M."/>
            <person name="Pritham E.J."/>
            <person name="Richards T.A."/>
            <person name="Rocap G."/>
            <person name="Roy S.W."/>
            <person name="Sarai C."/>
            <person name="Schaack S."/>
            <person name="Shirato S."/>
            <person name="Slamovits C.H."/>
            <person name="Spencer D.F."/>
            <person name="Suzuki S."/>
            <person name="Worden A.Z."/>
            <person name="Zauner S."/>
            <person name="Barry K."/>
            <person name="Bell C."/>
            <person name="Bharti A.K."/>
            <person name="Crow J.A."/>
            <person name="Grimwood J."/>
            <person name="Kramer R."/>
            <person name="Lindquist E."/>
            <person name="Lucas S."/>
            <person name="Salamov A."/>
            <person name="McFadden G.I."/>
            <person name="Lane C.E."/>
            <person name="Keeling P.J."/>
            <person name="Gray M.W."/>
            <person name="Grigoriev I.V."/>
            <person name="Archibald J.M."/>
        </authorList>
    </citation>
    <scope>NUCLEOTIDE SEQUENCE</scope>
    <source>
        <strain evidence="1 3">CCMP2712</strain>
    </source>
</reference>
<name>L1IZS0_GUITC</name>
<accession>L1IZS0</accession>
<dbReference type="RefSeq" id="XP_005828384.1">
    <property type="nucleotide sequence ID" value="XM_005828327.1"/>
</dbReference>
<dbReference type="PaxDb" id="55529-EKX41404"/>
<sequence length="107" mass="12315">MLLLTEENCNIICLAVLEEDVMDRDEQGKFTRVNESMICRILSQTYSHKSGFLDMARHGMLTVVVKDISEPCLQDKQCPEVARLKLDAWHLDSCDAHWQHPSRAVRT</sequence>
<dbReference type="HOGENOM" id="CLU_2215014_0_0_1"/>